<dbReference type="SUPFAM" id="SSF55961">
    <property type="entry name" value="Bet v1-like"/>
    <property type="match status" value="1"/>
</dbReference>
<dbReference type="EMBL" id="BSNN01000004">
    <property type="protein sequence ID" value="GLQ35241.1"/>
    <property type="molecule type" value="Genomic_DNA"/>
</dbReference>
<dbReference type="InterPro" id="IPR013538">
    <property type="entry name" value="ASHA1/2-like_C"/>
</dbReference>
<keyword evidence="4" id="KW-1185">Reference proteome</keyword>
<dbReference type="Pfam" id="PF08327">
    <property type="entry name" value="AHSA1"/>
    <property type="match status" value="1"/>
</dbReference>
<accession>A0ABQ5VVJ0</accession>
<evidence type="ECO:0000259" key="2">
    <source>
        <dbReference type="Pfam" id="PF08327"/>
    </source>
</evidence>
<dbReference type="Gene3D" id="3.30.530.20">
    <property type="match status" value="1"/>
</dbReference>
<sequence length="134" mass="15055">MSTSDLIKTIYLPVSPKVAWAYLTEPEKMAKWLHAPKEALRKGEDYALYGNESGDKLCWGRVTEMTPHTSLAYSFSVKPAPDLETHVYWTLDAANDGTLITLRHTGLAPSNNFDLLMGLDRGWDEHFASLRDAL</sequence>
<gene>
    <name evidence="3" type="ORF">GCM10007939_15240</name>
</gene>
<name>A0ABQ5VVJ0_9RHOB</name>
<evidence type="ECO:0000313" key="4">
    <source>
        <dbReference type="Proteomes" id="UP001156694"/>
    </source>
</evidence>
<dbReference type="InterPro" id="IPR023393">
    <property type="entry name" value="START-like_dom_sf"/>
</dbReference>
<reference evidence="4" key="1">
    <citation type="journal article" date="2019" name="Int. J. Syst. Evol. Microbiol.">
        <title>The Global Catalogue of Microorganisms (GCM) 10K type strain sequencing project: providing services to taxonomists for standard genome sequencing and annotation.</title>
        <authorList>
            <consortium name="The Broad Institute Genomics Platform"/>
            <consortium name="The Broad Institute Genome Sequencing Center for Infectious Disease"/>
            <person name="Wu L."/>
            <person name="Ma J."/>
        </authorList>
    </citation>
    <scope>NUCLEOTIDE SEQUENCE [LARGE SCALE GENOMIC DNA]</scope>
    <source>
        <strain evidence="4">NBRC 110140</strain>
    </source>
</reference>
<dbReference type="CDD" id="cd07814">
    <property type="entry name" value="SRPBCC_CalC_Aha1-like"/>
    <property type="match status" value="1"/>
</dbReference>
<dbReference type="RefSeq" id="WP_284377440.1">
    <property type="nucleotide sequence ID" value="NZ_BSNN01000004.1"/>
</dbReference>
<evidence type="ECO:0000256" key="1">
    <source>
        <dbReference type="ARBA" id="ARBA00006817"/>
    </source>
</evidence>
<comment type="caution">
    <text evidence="3">The sequence shown here is derived from an EMBL/GenBank/DDBJ whole genome shotgun (WGS) entry which is preliminary data.</text>
</comment>
<organism evidence="3 4">
    <name type="scientific">Amylibacter marinus</name>
    <dbReference type="NCBI Taxonomy" id="1475483"/>
    <lineage>
        <taxon>Bacteria</taxon>
        <taxon>Pseudomonadati</taxon>
        <taxon>Pseudomonadota</taxon>
        <taxon>Alphaproteobacteria</taxon>
        <taxon>Rhodobacterales</taxon>
        <taxon>Paracoccaceae</taxon>
        <taxon>Amylibacter</taxon>
    </lineage>
</organism>
<comment type="similarity">
    <text evidence="1">Belongs to the AHA1 family.</text>
</comment>
<evidence type="ECO:0000313" key="3">
    <source>
        <dbReference type="EMBL" id="GLQ35241.1"/>
    </source>
</evidence>
<protein>
    <recommendedName>
        <fullName evidence="2">Activator of Hsp90 ATPase homologue 1/2-like C-terminal domain-containing protein</fullName>
    </recommendedName>
</protein>
<proteinExistence type="inferred from homology"/>
<feature type="domain" description="Activator of Hsp90 ATPase homologue 1/2-like C-terminal" evidence="2">
    <location>
        <begin position="14"/>
        <end position="133"/>
    </location>
</feature>
<dbReference type="Proteomes" id="UP001156694">
    <property type="component" value="Unassembled WGS sequence"/>
</dbReference>